<keyword evidence="3" id="KW-1185">Reference proteome</keyword>
<proteinExistence type="predicted"/>
<sequence length="100" mass="11496">MKTEAYFRSFFNYWCLTPLMLDLFVFLAGTNGDGRECRTKAYIVPPHAIRCYVDKAAPYVAQLGEACEKKIMEKHAGPLSVYDSTEFLRLNWKEIQAIPP</sequence>
<dbReference type="EMBL" id="JAJAGQ010000017">
    <property type="protein sequence ID" value="KAJ8538059.1"/>
    <property type="molecule type" value="Genomic_DNA"/>
</dbReference>
<gene>
    <name evidence="2" type="ORF">K7X08_014599</name>
</gene>
<dbReference type="AlphaFoldDB" id="A0A9Q1R1D9"/>
<evidence type="ECO:0000313" key="3">
    <source>
        <dbReference type="Proteomes" id="UP001152561"/>
    </source>
</evidence>
<keyword evidence="1" id="KW-0472">Membrane</keyword>
<keyword evidence="1" id="KW-1133">Transmembrane helix</keyword>
<reference evidence="3" key="1">
    <citation type="journal article" date="2023" name="Proc. Natl. Acad. Sci. U.S.A.">
        <title>Genomic and structural basis for evolution of tropane alkaloid biosynthesis.</title>
        <authorList>
            <person name="Wanga Y.-J."/>
            <person name="Taina T."/>
            <person name="Yua J.-Y."/>
            <person name="Lia J."/>
            <person name="Xua B."/>
            <person name="Chenc J."/>
            <person name="D'Auriad J.C."/>
            <person name="Huanga J.-P."/>
            <person name="Huanga S.-X."/>
        </authorList>
    </citation>
    <scope>NUCLEOTIDE SEQUENCE [LARGE SCALE GENOMIC DNA]</scope>
    <source>
        <strain evidence="3">cv. KIB-2019</strain>
    </source>
</reference>
<dbReference type="Proteomes" id="UP001152561">
    <property type="component" value="Unassembled WGS sequence"/>
</dbReference>
<dbReference type="OrthoDB" id="447637at2759"/>
<feature type="transmembrane region" description="Helical" evidence="1">
    <location>
        <begin position="6"/>
        <end position="28"/>
    </location>
</feature>
<comment type="caution">
    <text evidence="2">The sequence shown here is derived from an EMBL/GenBank/DDBJ whole genome shotgun (WGS) entry which is preliminary data.</text>
</comment>
<organism evidence="2 3">
    <name type="scientific">Anisodus acutangulus</name>
    <dbReference type="NCBI Taxonomy" id="402998"/>
    <lineage>
        <taxon>Eukaryota</taxon>
        <taxon>Viridiplantae</taxon>
        <taxon>Streptophyta</taxon>
        <taxon>Embryophyta</taxon>
        <taxon>Tracheophyta</taxon>
        <taxon>Spermatophyta</taxon>
        <taxon>Magnoliopsida</taxon>
        <taxon>eudicotyledons</taxon>
        <taxon>Gunneridae</taxon>
        <taxon>Pentapetalae</taxon>
        <taxon>asterids</taxon>
        <taxon>lamiids</taxon>
        <taxon>Solanales</taxon>
        <taxon>Solanaceae</taxon>
        <taxon>Solanoideae</taxon>
        <taxon>Hyoscyameae</taxon>
        <taxon>Anisodus</taxon>
    </lineage>
</organism>
<accession>A0A9Q1R1D9</accession>
<evidence type="ECO:0000256" key="1">
    <source>
        <dbReference type="SAM" id="Phobius"/>
    </source>
</evidence>
<evidence type="ECO:0000313" key="2">
    <source>
        <dbReference type="EMBL" id="KAJ8538059.1"/>
    </source>
</evidence>
<name>A0A9Q1R1D9_9SOLA</name>
<keyword evidence="1" id="KW-0812">Transmembrane</keyword>
<protein>
    <submittedName>
        <fullName evidence="2">Uncharacterized protein</fullName>
    </submittedName>
</protein>